<protein>
    <recommendedName>
        <fullName evidence="5">DUF4201 domain-containing protein</fullName>
    </recommendedName>
</protein>
<keyword evidence="1" id="KW-0175">Coiled coil</keyword>
<feature type="region of interest" description="Disordered" evidence="2">
    <location>
        <begin position="76"/>
        <end position="344"/>
    </location>
</feature>
<accession>A0ABR2GNK1</accession>
<feature type="compositionally biased region" description="Basic and acidic residues" evidence="2">
    <location>
        <begin position="370"/>
        <end position="387"/>
    </location>
</feature>
<evidence type="ECO:0000256" key="2">
    <source>
        <dbReference type="SAM" id="MobiDB-lite"/>
    </source>
</evidence>
<proteinExistence type="predicted"/>
<feature type="compositionally biased region" description="Basic and acidic residues" evidence="2">
    <location>
        <begin position="265"/>
        <end position="277"/>
    </location>
</feature>
<dbReference type="PANTHER" id="PTHR47026:SF2">
    <property type="entry name" value="FLAGELLAR ASSOCIATED PROTEIN"/>
    <property type="match status" value="1"/>
</dbReference>
<dbReference type="Proteomes" id="UP001470230">
    <property type="component" value="Unassembled WGS sequence"/>
</dbReference>
<name>A0ABR2GNK1_9EUKA</name>
<evidence type="ECO:0008006" key="5">
    <source>
        <dbReference type="Google" id="ProtNLM"/>
    </source>
</evidence>
<comment type="caution">
    <text evidence="3">The sequence shown here is derived from an EMBL/GenBank/DDBJ whole genome shotgun (WGS) entry which is preliminary data.</text>
</comment>
<feature type="compositionally biased region" description="Acidic residues" evidence="2">
    <location>
        <begin position="237"/>
        <end position="264"/>
    </location>
</feature>
<evidence type="ECO:0000313" key="4">
    <source>
        <dbReference type="Proteomes" id="UP001470230"/>
    </source>
</evidence>
<dbReference type="PANTHER" id="PTHR47026">
    <property type="entry name" value="PIGMENTOSA GTPASE REGULATOR-LIKE PROTEIN, PUTATIVE-RELATED"/>
    <property type="match status" value="1"/>
</dbReference>
<feature type="compositionally biased region" description="Basic and acidic residues" evidence="2">
    <location>
        <begin position="225"/>
        <end position="236"/>
    </location>
</feature>
<feature type="compositionally biased region" description="Low complexity" evidence="2">
    <location>
        <begin position="47"/>
        <end position="57"/>
    </location>
</feature>
<feature type="region of interest" description="Disordered" evidence="2">
    <location>
        <begin position="695"/>
        <end position="721"/>
    </location>
</feature>
<reference evidence="3 4" key="1">
    <citation type="submission" date="2024-04" db="EMBL/GenBank/DDBJ databases">
        <title>Tritrichomonas musculus Genome.</title>
        <authorList>
            <person name="Alves-Ferreira E."/>
            <person name="Grigg M."/>
            <person name="Lorenzi H."/>
            <person name="Galac M."/>
        </authorList>
    </citation>
    <scope>NUCLEOTIDE SEQUENCE [LARGE SCALE GENOMIC DNA]</scope>
    <source>
        <strain evidence="3 4">EAF2021</strain>
    </source>
</reference>
<feature type="compositionally biased region" description="Low complexity" evidence="2">
    <location>
        <begin position="20"/>
        <end position="38"/>
    </location>
</feature>
<feature type="region of interest" description="Disordered" evidence="2">
    <location>
        <begin position="357"/>
        <end position="389"/>
    </location>
</feature>
<feature type="compositionally biased region" description="Acidic residues" evidence="2">
    <location>
        <begin position="180"/>
        <end position="224"/>
    </location>
</feature>
<keyword evidence="4" id="KW-1185">Reference proteome</keyword>
<feature type="compositionally biased region" description="Polar residues" evidence="2">
    <location>
        <begin position="332"/>
        <end position="344"/>
    </location>
</feature>
<feature type="compositionally biased region" description="Acidic residues" evidence="2">
    <location>
        <begin position="95"/>
        <end position="172"/>
    </location>
</feature>
<feature type="compositionally biased region" description="Polar residues" evidence="2">
    <location>
        <begin position="359"/>
        <end position="369"/>
    </location>
</feature>
<evidence type="ECO:0000313" key="3">
    <source>
        <dbReference type="EMBL" id="KAK8835492.1"/>
    </source>
</evidence>
<feature type="coiled-coil region" evidence="1">
    <location>
        <begin position="495"/>
        <end position="558"/>
    </location>
</feature>
<feature type="region of interest" description="Disordered" evidence="2">
    <location>
        <begin position="1"/>
        <end position="59"/>
    </location>
</feature>
<evidence type="ECO:0000256" key="1">
    <source>
        <dbReference type="SAM" id="Coils"/>
    </source>
</evidence>
<sequence length="784" mass="90396">MISEPNGASDESFHRHRKSGSSMSGDSQQDQSDLQQDQNESEEENSKNNNEPNKLSNILKYGLNVGSEGTFISQSEYYKDNKNQSNKLKNTDNENNSDEEDNENDNSEDDNQNEETKDEDDNDDIDMNDESEEDEKETNSENDNEEIESKDEDEDEKEASSENDNESIESEDEKGASSENDNEDIESKNEDEDEKEASSENDNEEIESKDEDEKEASSENDNEAIESKDENEKEASSENDNEDIESKNEDEDEKEASSENDNEAIESKDEKGTNSEKEENEGDVIDDASKGISKEGTKSNDESIAKDEEDHSIQSQENDKNEPKGDEKDTSLPYNPISSNQLHKQLTITNNVLVDKTPETTNIEKQSTVKPKESNQTDATKSSEKNPSKLKFTILDYQSNIFKTEQQTDQTNKISPEEEQKNIEDEHDKLITDIATEAINDSIYTRITPSNFNEVISRVRRIQRDALNDGDYELADRAQKSTSHIVRHVNNARFLAINEAKADEMNEQLQATQRDLQYLKDHWRTVLQNAKDRMNEDLQKLQAENDKELKKFDASVEKSIKGITVENADDSVFLDKKVMPVEYRKFSLELLEMRNREKALINARRYKEAKRVKDEADKLEQVELERNYERYLNKMQSKRNELLKKHENKVFVRKQNWEKSIEEIKRVSASEISHAEKGVMQLEKKIESAEELNMTIRSPRNGKMKSRNDPQKNESANRTSAVVRLPNKANLTPRVIRNKKSKRERQALQYRQRTLINRVTYSNLIVQPKVKKPVSPRTHRSPRL</sequence>
<feature type="compositionally biased region" description="Basic and acidic residues" evidence="2">
    <location>
        <begin position="287"/>
        <end position="330"/>
    </location>
</feature>
<gene>
    <name evidence="3" type="ORF">M9Y10_046113</name>
</gene>
<dbReference type="EMBL" id="JAPFFF010000094">
    <property type="protein sequence ID" value="KAK8835492.1"/>
    <property type="molecule type" value="Genomic_DNA"/>
</dbReference>
<organism evidence="3 4">
    <name type="scientific">Tritrichomonas musculus</name>
    <dbReference type="NCBI Taxonomy" id="1915356"/>
    <lineage>
        <taxon>Eukaryota</taxon>
        <taxon>Metamonada</taxon>
        <taxon>Parabasalia</taxon>
        <taxon>Tritrichomonadida</taxon>
        <taxon>Tritrichomonadidae</taxon>
        <taxon>Tritrichomonas</taxon>
    </lineage>
</organism>